<feature type="domain" description="OmpA-like" evidence="7">
    <location>
        <begin position="341"/>
        <end position="457"/>
    </location>
</feature>
<dbReference type="PANTHER" id="PTHR30329:SF21">
    <property type="entry name" value="LIPOPROTEIN YIAD-RELATED"/>
    <property type="match status" value="1"/>
</dbReference>
<evidence type="ECO:0000256" key="1">
    <source>
        <dbReference type="ARBA" id="ARBA00004442"/>
    </source>
</evidence>
<feature type="transmembrane region" description="Helical" evidence="6">
    <location>
        <begin position="237"/>
        <end position="254"/>
    </location>
</feature>
<feature type="region of interest" description="Disordered" evidence="5">
    <location>
        <begin position="262"/>
        <end position="287"/>
    </location>
</feature>
<evidence type="ECO:0000313" key="8">
    <source>
        <dbReference type="EMBL" id="MBF9237236.1"/>
    </source>
</evidence>
<dbReference type="Pfam" id="PF06078">
    <property type="entry name" value="DUF937"/>
    <property type="match status" value="1"/>
</dbReference>
<keyword evidence="3" id="KW-0998">Cell outer membrane</keyword>
<dbReference type="CDD" id="cd07185">
    <property type="entry name" value="OmpA_C-like"/>
    <property type="match status" value="1"/>
</dbReference>
<evidence type="ECO:0000256" key="3">
    <source>
        <dbReference type="ARBA" id="ARBA00023237"/>
    </source>
</evidence>
<feature type="compositionally biased region" description="Basic and acidic residues" evidence="5">
    <location>
        <begin position="218"/>
        <end position="229"/>
    </location>
</feature>
<dbReference type="PANTHER" id="PTHR30329">
    <property type="entry name" value="STATOR ELEMENT OF FLAGELLAR MOTOR COMPLEX"/>
    <property type="match status" value="1"/>
</dbReference>
<evidence type="ECO:0000259" key="7">
    <source>
        <dbReference type="PROSITE" id="PS51123"/>
    </source>
</evidence>
<dbReference type="InterPro" id="IPR050330">
    <property type="entry name" value="Bact_OuterMem_StrucFunc"/>
</dbReference>
<evidence type="ECO:0000256" key="6">
    <source>
        <dbReference type="SAM" id="Phobius"/>
    </source>
</evidence>
<organism evidence="8 9">
    <name type="scientific">Hymenobacter jeongseonensis</name>
    <dbReference type="NCBI Taxonomy" id="2791027"/>
    <lineage>
        <taxon>Bacteria</taxon>
        <taxon>Pseudomonadati</taxon>
        <taxon>Bacteroidota</taxon>
        <taxon>Cytophagia</taxon>
        <taxon>Cytophagales</taxon>
        <taxon>Hymenobacteraceae</taxon>
        <taxon>Hymenobacter</taxon>
    </lineage>
</organism>
<accession>A0ABS0IFU5</accession>
<evidence type="ECO:0000256" key="4">
    <source>
        <dbReference type="PROSITE-ProRule" id="PRU00473"/>
    </source>
</evidence>
<keyword evidence="2 4" id="KW-0472">Membrane</keyword>
<dbReference type="PRINTS" id="PR01023">
    <property type="entry name" value="NAFLGMOTY"/>
</dbReference>
<dbReference type="InterPro" id="IPR006665">
    <property type="entry name" value="OmpA-like"/>
</dbReference>
<dbReference type="InterPro" id="IPR006664">
    <property type="entry name" value="OMP_bac"/>
</dbReference>
<evidence type="ECO:0000313" key="9">
    <source>
        <dbReference type="Proteomes" id="UP000597617"/>
    </source>
</evidence>
<feature type="region of interest" description="Disordered" evidence="5">
    <location>
        <begin position="214"/>
        <end position="233"/>
    </location>
</feature>
<dbReference type="Pfam" id="PF00691">
    <property type="entry name" value="OmpA"/>
    <property type="match status" value="1"/>
</dbReference>
<dbReference type="PRINTS" id="PR01021">
    <property type="entry name" value="OMPADOMAIN"/>
</dbReference>
<proteinExistence type="predicted"/>
<dbReference type="SUPFAM" id="SSF103088">
    <property type="entry name" value="OmpA-like"/>
    <property type="match status" value="1"/>
</dbReference>
<dbReference type="RefSeq" id="WP_196281619.1">
    <property type="nucleotide sequence ID" value="NZ_JADQDQ010000003.1"/>
</dbReference>
<dbReference type="InterPro" id="IPR009282">
    <property type="entry name" value="DUF937"/>
</dbReference>
<comment type="caution">
    <text evidence="8">The sequence shown here is derived from an EMBL/GenBank/DDBJ whole genome shotgun (WGS) entry which is preliminary data.</text>
</comment>
<reference evidence="8 9" key="1">
    <citation type="submission" date="2020-11" db="EMBL/GenBank/DDBJ databases">
        <authorList>
            <person name="Kim M.K."/>
        </authorList>
    </citation>
    <scope>NUCLEOTIDE SEQUENCE [LARGE SCALE GENOMIC DNA]</scope>
    <source>
        <strain evidence="8 9">BT683</strain>
    </source>
</reference>
<dbReference type="Proteomes" id="UP000597617">
    <property type="component" value="Unassembled WGS sequence"/>
</dbReference>
<dbReference type="PROSITE" id="PS51123">
    <property type="entry name" value="OMPA_2"/>
    <property type="match status" value="1"/>
</dbReference>
<dbReference type="EMBL" id="JADQDQ010000003">
    <property type="protein sequence ID" value="MBF9237236.1"/>
    <property type="molecule type" value="Genomic_DNA"/>
</dbReference>
<sequence length="457" mass="47391">MSTNLLDLVQQYFGGDTVRQASTALGENESNIGTALHGVVPMVLGSVFARSQQPGGSEELLSMSQQAHSSGILGNMGNLFRGLGKGGTPAPAADGGLMARGADFLRSVLGTGYTPAVEGVSRQAGVQTSTVSSLMSMAMPVVLGVLGRHTAENKLDGNGLRTYLNSQRGSIMGALSRLPAGLGTVLSGLGLGTVAAGLGNAAHDVGSTVSAAANRAGDSFRDSPRDERGATSSPSRWPWLVLLLLGAIALIYFMRSCDKQPDATAPVTTETVPDTTTTTAPITATAPTGRFDEASGNYIYDTGADTQLTLPNGTVLNVGNNSVEARMFNFLNDANQTVSDDKTAGWMSLDRVYFNTAKATLTAESQAQLKNIAAILKAFPNAAIKLGGYTDSRGQAAQNKTLSTQRANAARQAVINAGIAAARVTAEGYGAEHPIASNDTPEGRAQNRRVDVRVTKK</sequence>
<keyword evidence="6" id="KW-0812">Transmembrane</keyword>
<evidence type="ECO:0000256" key="2">
    <source>
        <dbReference type="ARBA" id="ARBA00023136"/>
    </source>
</evidence>
<keyword evidence="6" id="KW-1133">Transmembrane helix</keyword>
<evidence type="ECO:0000256" key="5">
    <source>
        <dbReference type="SAM" id="MobiDB-lite"/>
    </source>
</evidence>
<name>A0ABS0IFU5_9BACT</name>
<comment type="subcellular location">
    <subcellularLocation>
        <location evidence="1">Cell outer membrane</location>
    </subcellularLocation>
</comment>
<protein>
    <submittedName>
        <fullName evidence="8">OmpA family protein</fullName>
    </submittedName>
</protein>
<dbReference type="Gene3D" id="3.30.1330.60">
    <property type="entry name" value="OmpA-like domain"/>
    <property type="match status" value="1"/>
</dbReference>
<keyword evidence="9" id="KW-1185">Reference proteome</keyword>
<gene>
    <name evidence="8" type="ORF">I2I05_07485</name>
</gene>
<dbReference type="InterPro" id="IPR036737">
    <property type="entry name" value="OmpA-like_sf"/>
</dbReference>
<feature type="compositionally biased region" description="Basic and acidic residues" evidence="5">
    <location>
        <begin position="448"/>
        <end position="457"/>
    </location>
</feature>
<feature type="region of interest" description="Disordered" evidence="5">
    <location>
        <begin position="432"/>
        <end position="457"/>
    </location>
</feature>